<dbReference type="CDD" id="cd07036">
    <property type="entry name" value="TPP_PYR_E1-PDHc-beta_like"/>
    <property type="match status" value="1"/>
</dbReference>
<dbReference type="InterPro" id="IPR029061">
    <property type="entry name" value="THDP-binding"/>
</dbReference>
<dbReference type="InterPro" id="IPR001017">
    <property type="entry name" value="DH_E1"/>
</dbReference>
<accession>A0A8J7RFR4</accession>
<organism evidence="7 8">
    <name type="scientific">Natronogracilivirga saccharolytica</name>
    <dbReference type="NCBI Taxonomy" id="2812953"/>
    <lineage>
        <taxon>Bacteria</taxon>
        <taxon>Pseudomonadati</taxon>
        <taxon>Balneolota</taxon>
        <taxon>Balneolia</taxon>
        <taxon>Balneolales</taxon>
        <taxon>Cyclonatronaceae</taxon>
        <taxon>Natronogracilivirga</taxon>
    </lineage>
</organism>
<dbReference type="SUPFAM" id="SSF52922">
    <property type="entry name" value="TK C-terminal domain-like"/>
    <property type="match status" value="1"/>
</dbReference>
<name>A0A8J7RFR4_9BACT</name>
<evidence type="ECO:0000256" key="2">
    <source>
        <dbReference type="ARBA" id="ARBA00003906"/>
    </source>
</evidence>
<sequence>MNNSEFKIRSTPISAFTKEELLAVYRNMLLVRRLDEKMLILLKQGKGHFHIGCSGHEAIQLAAAMTLKSKTDWAYPYYRDLAFSVGLGLTSRDILSSHLSKVTDPSGGRQMPSHYNSREHKIVSVSSAIGANFLPGLGTAQASQFLEKDEVIYISTGEGGTSQGVFFELLNWATRCRAPVVIVVQDNKYAISVPVAEQTSNNSISKTVRGFENLEIFEVDGTDLMNSHAAMKKAVGRARKGEGPSLVHAHVVRLLPHSSSDDQNKYRDAGDLENDRRHDPIEKLKQRLLSSDMGTEKELDDLKQEVFEQVEADTAWCAKQDDPKAEEALLHVLSENPPEHEYEKGTPSGEPVVMVDAINHAMKEEMERDDNVLVFGQDVAGGKGGVFTATRGLTEKFGERRCYNSPLSEASILGTACGLAVRGLKPVAEIQFGDYIWPGMEMIKNQIDSLRYRSNNHFSCPMVIRVPIGGYIHGGLCHSQNIEATFAHFPGFRVVMPSNASDAKGMLKTAIRGDDPVIFLEHKALYRQGFARRPEPDSNYLVPLDKAAVVRKGSDVTVVTYGAMVQKALLAARKFSEAGTELEVIDIRSMLPLDMDTILASVSRTNRVLVLHEDYEYLGMGAEIAAQIADKVFTALDAPVKRVAAKFSPIPYAAQLEDYVLPNDNDIQTALEELIHY</sequence>
<evidence type="ECO:0000313" key="7">
    <source>
        <dbReference type="EMBL" id="MBP3191095.1"/>
    </source>
</evidence>
<dbReference type="Pfam" id="PF02779">
    <property type="entry name" value="Transket_pyr"/>
    <property type="match status" value="1"/>
</dbReference>
<dbReference type="InterPro" id="IPR009014">
    <property type="entry name" value="Transketo_C/PFOR_II"/>
</dbReference>
<keyword evidence="8" id="KW-1185">Reference proteome</keyword>
<dbReference type="PANTHER" id="PTHR43257:SF2">
    <property type="entry name" value="PYRUVATE DEHYDROGENASE E1 COMPONENT SUBUNIT BETA"/>
    <property type="match status" value="1"/>
</dbReference>
<evidence type="ECO:0000259" key="6">
    <source>
        <dbReference type="SMART" id="SM00861"/>
    </source>
</evidence>
<dbReference type="RefSeq" id="WP_210509334.1">
    <property type="nucleotide sequence ID" value="NZ_JAFIDN010000001.1"/>
</dbReference>
<dbReference type="GO" id="GO:0016624">
    <property type="term" value="F:oxidoreductase activity, acting on the aldehyde or oxo group of donors, disulfide as acceptor"/>
    <property type="evidence" value="ECO:0007669"/>
    <property type="project" value="InterPro"/>
</dbReference>
<dbReference type="CDD" id="cd02000">
    <property type="entry name" value="TPP_E1_PDC_ADC_BCADC"/>
    <property type="match status" value="1"/>
</dbReference>
<dbReference type="SUPFAM" id="SSF52518">
    <property type="entry name" value="Thiamin diphosphate-binding fold (THDP-binding)"/>
    <property type="match status" value="2"/>
</dbReference>
<dbReference type="SMART" id="SM00861">
    <property type="entry name" value="Transket_pyr"/>
    <property type="match status" value="1"/>
</dbReference>
<gene>
    <name evidence="7" type="ORF">NATSA_00315</name>
</gene>
<comment type="function">
    <text evidence="2">E1 component of the 2-oxoglutarate dehydrogenase (OGDH) complex which catalyzes the decarboxylation of 2-oxoglutarate, the first step in the conversion of 2-oxoglutarate to succinyl-CoA and CO(2).</text>
</comment>
<comment type="caution">
    <text evidence="7">The sequence shown here is derived from an EMBL/GenBank/DDBJ whole genome shotgun (WGS) entry which is preliminary data.</text>
</comment>
<evidence type="ECO:0000313" key="8">
    <source>
        <dbReference type="Proteomes" id="UP000673975"/>
    </source>
</evidence>
<reference evidence="7" key="1">
    <citation type="submission" date="2021-02" db="EMBL/GenBank/DDBJ databases">
        <title>Natronogracilivirga saccharolytica gen. nov. sp. nov. a new anaerobic, haloalkiliphilic carbohydrate-fermenting bacterium from soda lake and proposing of Cyclonatronumiaceae fam. nov. in the phylum Balneolaeota.</title>
        <authorList>
            <person name="Zhilina T.N."/>
            <person name="Sorokin D.Y."/>
            <person name="Zavarzina D.G."/>
            <person name="Toshchakov S.V."/>
            <person name="Kublanov I.V."/>
        </authorList>
    </citation>
    <scope>NUCLEOTIDE SEQUENCE</scope>
    <source>
        <strain evidence="7">Z-1702</strain>
    </source>
</reference>
<comment type="cofactor">
    <cofactor evidence="1">
        <name>thiamine diphosphate</name>
        <dbReference type="ChEBI" id="CHEBI:58937"/>
    </cofactor>
</comment>
<feature type="region of interest" description="Disordered" evidence="5">
    <location>
        <begin position="257"/>
        <end position="277"/>
    </location>
</feature>
<dbReference type="FunFam" id="3.40.50.970:FF:000001">
    <property type="entry name" value="Pyruvate dehydrogenase E1 beta subunit"/>
    <property type="match status" value="1"/>
</dbReference>
<dbReference type="InterPro" id="IPR005475">
    <property type="entry name" value="Transketolase-like_Pyr-bd"/>
</dbReference>
<evidence type="ECO:0000256" key="4">
    <source>
        <dbReference type="ARBA" id="ARBA00023052"/>
    </source>
</evidence>
<evidence type="ECO:0000256" key="3">
    <source>
        <dbReference type="ARBA" id="ARBA00023002"/>
    </source>
</evidence>
<protein>
    <submittedName>
        <fullName evidence="7">Dehydrogenase E1 component subunit alpha/beta</fullName>
    </submittedName>
</protein>
<dbReference type="Pfam" id="PF00676">
    <property type="entry name" value="E1_dh"/>
    <property type="match status" value="1"/>
</dbReference>
<dbReference type="Pfam" id="PF02780">
    <property type="entry name" value="Transketolase_C"/>
    <property type="match status" value="1"/>
</dbReference>
<dbReference type="AlphaFoldDB" id="A0A8J7RFR4"/>
<dbReference type="Gene3D" id="3.40.50.970">
    <property type="match status" value="2"/>
</dbReference>
<feature type="domain" description="Transketolase-like pyrimidine-binding" evidence="6">
    <location>
        <begin position="352"/>
        <end position="528"/>
    </location>
</feature>
<evidence type="ECO:0000256" key="1">
    <source>
        <dbReference type="ARBA" id="ARBA00001964"/>
    </source>
</evidence>
<feature type="compositionally biased region" description="Basic and acidic residues" evidence="5">
    <location>
        <begin position="259"/>
        <end position="277"/>
    </location>
</feature>
<dbReference type="FunFam" id="3.40.50.920:FF:000001">
    <property type="entry name" value="Pyruvate dehydrogenase E1 beta subunit"/>
    <property type="match status" value="1"/>
</dbReference>
<dbReference type="Gene3D" id="3.40.50.920">
    <property type="match status" value="1"/>
</dbReference>
<keyword evidence="3" id="KW-0560">Oxidoreductase</keyword>
<keyword evidence="4" id="KW-0786">Thiamine pyrophosphate</keyword>
<dbReference type="InterPro" id="IPR033248">
    <property type="entry name" value="Transketolase_C"/>
</dbReference>
<dbReference type="PANTHER" id="PTHR43257">
    <property type="entry name" value="PYRUVATE DEHYDROGENASE E1 COMPONENT BETA SUBUNIT"/>
    <property type="match status" value="1"/>
</dbReference>
<dbReference type="EMBL" id="JAFIDN010000001">
    <property type="protein sequence ID" value="MBP3191095.1"/>
    <property type="molecule type" value="Genomic_DNA"/>
</dbReference>
<evidence type="ECO:0000256" key="5">
    <source>
        <dbReference type="SAM" id="MobiDB-lite"/>
    </source>
</evidence>
<dbReference type="Proteomes" id="UP000673975">
    <property type="component" value="Unassembled WGS sequence"/>
</dbReference>
<proteinExistence type="predicted"/>